<keyword evidence="2" id="KW-1185">Reference proteome</keyword>
<reference evidence="1" key="1">
    <citation type="journal article" date="2023" name="Mol. Biol. Evol.">
        <title>Third-Generation Sequencing Reveals the Adaptive Role of the Epigenome in Three Deep-Sea Polychaetes.</title>
        <authorList>
            <person name="Perez M."/>
            <person name="Aroh O."/>
            <person name="Sun Y."/>
            <person name="Lan Y."/>
            <person name="Juniper S.K."/>
            <person name="Young C.R."/>
            <person name="Angers B."/>
            <person name="Qian P.Y."/>
        </authorList>
    </citation>
    <scope>NUCLEOTIDE SEQUENCE</scope>
    <source>
        <strain evidence="1">P08H-3</strain>
    </source>
</reference>
<protein>
    <submittedName>
        <fullName evidence="1">Uncharacterized protein</fullName>
    </submittedName>
</protein>
<evidence type="ECO:0000313" key="2">
    <source>
        <dbReference type="Proteomes" id="UP001208570"/>
    </source>
</evidence>
<name>A0AAD9IZJ3_9ANNE</name>
<gene>
    <name evidence="1" type="ORF">LSH36_813g00000</name>
</gene>
<organism evidence="1 2">
    <name type="scientific">Paralvinella palmiformis</name>
    <dbReference type="NCBI Taxonomy" id="53620"/>
    <lineage>
        <taxon>Eukaryota</taxon>
        <taxon>Metazoa</taxon>
        <taxon>Spiralia</taxon>
        <taxon>Lophotrochozoa</taxon>
        <taxon>Annelida</taxon>
        <taxon>Polychaeta</taxon>
        <taxon>Sedentaria</taxon>
        <taxon>Canalipalpata</taxon>
        <taxon>Terebellida</taxon>
        <taxon>Terebelliformia</taxon>
        <taxon>Alvinellidae</taxon>
        <taxon>Paralvinella</taxon>
    </lineage>
</organism>
<accession>A0AAD9IZJ3</accession>
<dbReference type="EMBL" id="JAODUP010000813">
    <property type="protein sequence ID" value="KAK2143787.1"/>
    <property type="molecule type" value="Genomic_DNA"/>
</dbReference>
<sequence length="40" mass="4350">MPITVMCAFSCKDVAILDPKTTSLVPPEIVNDLDIPFPFA</sequence>
<dbReference type="Proteomes" id="UP001208570">
    <property type="component" value="Unassembled WGS sequence"/>
</dbReference>
<evidence type="ECO:0000313" key="1">
    <source>
        <dbReference type="EMBL" id="KAK2143787.1"/>
    </source>
</evidence>
<comment type="caution">
    <text evidence="1">The sequence shown here is derived from an EMBL/GenBank/DDBJ whole genome shotgun (WGS) entry which is preliminary data.</text>
</comment>
<dbReference type="AlphaFoldDB" id="A0AAD9IZJ3"/>
<proteinExistence type="predicted"/>